<evidence type="ECO:0000313" key="2">
    <source>
        <dbReference type="EMBL" id="QBF34895.1"/>
    </source>
</evidence>
<dbReference type="InterPro" id="IPR011251">
    <property type="entry name" value="Luciferase-like_dom"/>
</dbReference>
<name>A0A4P6MMN0_9BACT</name>
<evidence type="ECO:0000259" key="1">
    <source>
        <dbReference type="Pfam" id="PF00296"/>
    </source>
</evidence>
<dbReference type="RefSeq" id="WP_130429672.1">
    <property type="nucleotide sequence ID" value="NZ_CP034841.1"/>
</dbReference>
<dbReference type="OrthoDB" id="9780518at2"/>
<keyword evidence="3" id="KW-1185">Reference proteome</keyword>
<accession>A0A4P6MMN0</accession>
<dbReference type="InterPro" id="IPR050766">
    <property type="entry name" value="Bact_Lucif_Oxidored"/>
</dbReference>
<dbReference type="PANTHER" id="PTHR30137:SF6">
    <property type="entry name" value="LUCIFERASE-LIKE MONOOXYGENASE"/>
    <property type="match status" value="1"/>
</dbReference>
<dbReference type="Gene3D" id="3.20.20.30">
    <property type="entry name" value="Luciferase-like domain"/>
    <property type="match status" value="2"/>
</dbReference>
<reference evidence="2 3" key="1">
    <citation type="submission" date="2019-01" db="EMBL/GenBank/DDBJ databases">
        <title>Complete sequence and annotation of the Mycoplasma phocirhinis strain 852T genome.</title>
        <authorList>
            <person name="Frasca S.Jr."/>
            <person name="Kutish G.F."/>
            <person name="Castellanos Gell J."/>
            <person name="Michaels D.L."/>
            <person name="Brown D.R."/>
        </authorList>
    </citation>
    <scope>NUCLEOTIDE SEQUENCE [LARGE SCALE GENOMIC DNA]</scope>
    <source>
        <strain evidence="2 3">852</strain>
    </source>
</reference>
<dbReference type="GO" id="GO:0005829">
    <property type="term" value="C:cytosol"/>
    <property type="evidence" value="ECO:0007669"/>
    <property type="project" value="TreeGrafter"/>
</dbReference>
<dbReference type="GO" id="GO:0016705">
    <property type="term" value="F:oxidoreductase activity, acting on paired donors, with incorporation or reduction of molecular oxygen"/>
    <property type="evidence" value="ECO:0007669"/>
    <property type="project" value="InterPro"/>
</dbReference>
<dbReference type="InterPro" id="IPR036661">
    <property type="entry name" value="Luciferase-like_sf"/>
</dbReference>
<dbReference type="CDD" id="cd00347">
    <property type="entry name" value="Flavin_utilizing_monoxygenases"/>
    <property type="match status" value="1"/>
</dbReference>
<dbReference type="AlphaFoldDB" id="A0A4P6MMN0"/>
<feature type="domain" description="Luciferase-like" evidence="1">
    <location>
        <begin position="12"/>
        <end position="114"/>
    </location>
</feature>
<dbReference type="SUPFAM" id="SSF51679">
    <property type="entry name" value="Bacterial luciferase-like"/>
    <property type="match status" value="1"/>
</dbReference>
<dbReference type="PANTHER" id="PTHR30137">
    <property type="entry name" value="LUCIFERASE-LIKE MONOOXYGENASE"/>
    <property type="match status" value="1"/>
</dbReference>
<dbReference type="EMBL" id="CP034841">
    <property type="protein sequence ID" value="QBF34895.1"/>
    <property type="molecule type" value="Genomic_DNA"/>
</dbReference>
<organism evidence="2 3">
    <name type="scientific">Mycoplasmopsis phocirhinis</name>
    <dbReference type="NCBI Taxonomy" id="142650"/>
    <lineage>
        <taxon>Bacteria</taxon>
        <taxon>Bacillati</taxon>
        <taxon>Mycoplasmatota</taxon>
        <taxon>Mycoplasmoidales</taxon>
        <taxon>Metamycoplasmataceae</taxon>
        <taxon>Mycoplasmopsis</taxon>
    </lineage>
</organism>
<dbReference type="Proteomes" id="UP000289326">
    <property type="component" value="Chromosome"/>
</dbReference>
<dbReference type="Pfam" id="PF00296">
    <property type="entry name" value="Bac_luciferase"/>
    <property type="match status" value="1"/>
</dbReference>
<evidence type="ECO:0000313" key="3">
    <source>
        <dbReference type="Proteomes" id="UP000289326"/>
    </source>
</evidence>
<proteinExistence type="predicted"/>
<protein>
    <submittedName>
        <fullName evidence="2">LLM class flavin-dependent oxidoreductase</fullName>
    </submittedName>
</protein>
<dbReference type="KEGG" id="mphi:EG856_03195"/>
<sequence>MKLGVLEHGLLTRDKNYKKTYNDVIDLCKYTEKLNFDSFWVSEQHDVNALVISYPLILLNHLANHTKKIKIGCGGIMLKHYQPYSIAEQINTLNILNPNRFIFGFGSNSGTEKIRQLLNSNNSENYYAKVLKVNEFLNNTNKNTRVKPFSDQYSTPVLLITSEQSAIFAAENKLDIIYGWFLNPSQIYAQIVIDTYIQTYKQKWGLQPDNIGLSVNIVSGFDTNETEQNGKIVAAFRKGVNNWNEFEYYPAPDEFNTEKYNFDADFQRFYKNVFSINSVQDVNKLDEFCKKLNVNNLILLPTMAKQEHKKLALNYVANFYKRNGE</sequence>
<gene>
    <name evidence="2" type="ORF">EG856_03195</name>
</gene>